<dbReference type="InParanoid" id="A0A401GT70"/>
<proteinExistence type="predicted"/>
<feature type="compositionally biased region" description="Low complexity" evidence="1">
    <location>
        <begin position="1"/>
        <end position="14"/>
    </location>
</feature>
<accession>A0A401GT70</accession>
<dbReference type="OrthoDB" id="2526979at2759"/>
<reference evidence="2 3" key="1">
    <citation type="journal article" date="2018" name="Sci. Rep.">
        <title>Genome sequence of the cauliflower mushroom Sparassis crispa (Hanabiratake) and its association with beneficial usage.</title>
        <authorList>
            <person name="Kiyama R."/>
            <person name="Furutani Y."/>
            <person name="Kawaguchi K."/>
            <person name="Nakanishi T."/>
        </authorList>
    </citation>
    <scope>NUCLEOTIDE SEQUENCE [LARGE SCALE GENOMIC DNA]</scope>
</reference>
<evidence type="ECO:0000313" key="3">
    <source>
        <dbReference type="Proteomes" id="UP000287166"/>
    </source>
</evidence>
<dbReference type="RefSeq" id="XP_027615847.1">
    <property type="nucleotide sequence ID" value="XM_027760046.1"/>
</dbReference>
<dbReference type="EMBL" id="BFAD01000007">
    <property type="protein sequence ID" value="GBE84934.1"/>
    <property type="molecule type" value="Genomic_DNA"/>
</dbReference>
<dbReference type="GeneID" id="38781851"/>
<organism evidence="2 3">
    <name type="scientific">Sparassis crispa</name>
    <dbReference type="NCBI Taxonomy" id="139825"/>
    <lineage>
        <taxon>Eukaryota</taxon>
        <taxon>Fungi</taxon>
        <taxon>Dikarya</taxon>
        <taxon>Basidiomycota</taxon>
        <taxon>Agaricomycotina</taxon>
        <taxon>Agaricomycetes</taxon>
        <taxon>Polyporales</taxon>
        <taxon>Sparassidaceae</taxon>
        <taxon>Sparassis</taxon>
    </lineage>
</organism>
<dbReference type="STRING" id="139825.A0A401GT70"/>
<comment type="caution">
    <text evidence="2">The sequence shown here is derived from an EMBL/GenBank/DDBJ whole genome shotgun (WGS) entry which is preliminary data.</text>
</comment>
<feature type="region of interest" description="Disordered" evidence="1">
    <location>
        <begin position="1"/>
        <end position="26"/>
    </location>
</feature>
<evidence type="ECO:0000313" key="2">
    <source>
        <dbReference type="EMBL" id="GBE84934.1"/>
    </source>
</evidence>
<gene>
    <name evidence="2" type="ORF">SCP_0701160</name>
</gene>
<sequence length="289" mass="31477">MSKISSSSKSHSTSRPAAKRSHHTWPRYTAPRTHFEDFLREIGAPAHSCNLCCVPKQAPVLNRNSTGRQASTVGTGEEFSDGRPIQWSHRTTGTADFIPHARGTQGSAWFSLGVAYPSRRTLSRFPTSSLVKSGGLSSIFKSKPLSAVDTHFCLVLRADVDRSLSARLCLRSLLGEDRDEDTALSHEYTEPYDTVHIHTSFDDATQNSDRPASPVPDIRPISRSASSESLETASSSEAPATPPTHSPTFSNFSPVLADLERSSRFRIEAPGSCTNDKGDAALIDCAERF</sequence>
<dbReference type="Proteomes" id="UP000287166">
    <property type="component" value="Unassembled WGS sequence"/>
</dbReference>
<feature type="compositionally biased region" description="Low complexity" evidence="1">
    <location>
        <begin position="222"/>
        <end position="239"/>
    </location>
</feature>
<feature type="region of interest" description="Disordered" evidence="1">
    <location>
        <begin position="202"/>
        <end position="252"/>
    </location>
</feature>
<evidence type="ECO:0000256" key="1">
    <source>
        <dbReference type="SAM" id="MobiDB-lite"/>
    </source>
</evidence>
<feature type="region of interest" description="Disordered" evidence="1">
    <location>
        <begin position="66"/>
        <end position="85"/>
    </location>
</feature>
<protein>
    <submittedName>
        <fullName evidence="2">Uncharacterized protein</fullName>
    </submittedName>
</protein>
<name>A0A401GT70_9APHY</name>
<dbReference type="AlphaFoldDB" id="A0A401GT70"/>
<keyword evidence="3" id="KW-1185">Reference proteome</keyword>